<comment type="caution">
    <text evidence="3">The sequence shown here is derived from an EMBL/GenBank/DDBJ whole genome shotgun (WGS) entry which is preliminary data.</text>
</comment>
<dbReference type="InterPro" id="IPR010982">
    <property type="entry name" value="Lambda_DNA-bd_dom_sf"/>
</dbReference>
<reference evidence="3 4" key="1">
    <citation type="submission" date="2019-02" db="EMBL/GenBank/DDBJ databases">
        <title>Genome sequencing of Clostridium botulinum clinical isolates.</title>
        <authorList>
            <person name="Brunt J."/>
            <person name="Van Vliet A.H.M."/>
            <person name="Stringer S.C."/>
            <person name="Grant K.A."/>
            <person name="Carter A.C."/>
            <person name="Peck M.W."/>
        </authorList>
    </citation>
    <scope>NUCLEOTIDE SEQUENCE [LARGE SCALE GENOMIC DNA]</scope>
    <source>
        <strain evidence="3 4">H113700579</strain>
    </source>
</reference>
<dbReference type="InterPro" id="IPR001387">
    <property type="entry name" value="Cro/C1-type_HTH"/>
</dbReference>
<dbReference type="PANTHER" id="PTHR46558:SF11">
    <property type="entry name" value="HTH-TYPE TRANSCRIPTIONAL REGULATOR XRE"/>
    <property type="match status" value="1"/>
</dbReference>
<sequence>MKGKLLKQLRNEKGLTQTEVGNAVGVSDSTIRMIETDKRNASLDLANNLADLFDVSLDYLEGRSAYRNASEVVIDILGRVDMIRACTDGQNIDDKIINIITEYIKNKKSK</sequence>
<dbReference type="Gene3D" id="1.10.260.40">
    <property type="entry name" value="lambda repressor-like DNA-binding domains"/>
    <property type="match status" value="1"/>
</dbReference>
<evidence type="ECO:0000313" key="3">
    <source>
        <dbReference type="EMBL" id="NFA43395.1"/>
    </source>
</evidence>
<evidence type="ECO:0000313" key="4">
    <source>
        <dbReference type="Proteomes" id="UP000472355"/>
    </source>
</evidence>
<accession>A0A6M0SUF7</accession>
<dbReference type="AlphaFoldDB" id="A0A6M0SUF7"/>
<dbReference type="CDD" id="cd00093">
    <property type="entry name" value="HTH_XRE"/>
    <property type="match status" value="1"/>
</dbReference>
<organism evidence="3 4">
    <name type="scientific">Clostridium botulinum</name>
    <dbReference type="NCBI Taxonomy" id="1491"/>
    <lineage>
        <taxon>Bacteria</taxon>
        <taxon>Bacillati</taxon>
        <taxon>Bacillota</taxon>
        <taxon>Clostridia</taxon>
        <taxon>Eubacteriales</taxon>
        <taxon>Clostridiaceae</taxon>
        <taxon>Clostridium</taxon>
    </lineage>
</organism>
<dbReference type="Proteomes" id="UP000472355">
    <property type="component" value="Unassembled WGS sequence"/>
</dbReference>
<dbReference type="GO" id="GO:0003677">
    <property type="term" value="F:DNA binding"/>
    <property type="evidence" value="ECO:0007669"/>
    <property type="project" value="UniProtKB-KW"/>
</dbReference>
<dbReference type="PANTHER" id="PTHR46558">
    <property type="entry name" value="TRACRIPTIONAL REGULATORY PROTEIN-RELATED-RELATED"/>
    <property type="match status" value="1"/>
</dbReference>
<feature type="domain" description="HTH cro/C1-type" evidence="2">
    <location>
        <begin position="6"/>
        <end position="60"/>
    </location>
</feature>
<protein>
    <submittedName>
        <fullName evidence="3">XRE family transcriptional regulator</fullName>
    </submittedName>
</protein>
<evidence type="ECO:0000256" key="1">
    <source>
        <dbReference type="ARBA" id="ARBA00023125"/>
    </source>
</evidence>
<dbReference type="PROSITE" id="PS50943">
    <property type="entry name" value="HTH_CROC1"/>
    <property type="match status" value="1"/>
</dbReference>
<proteinExistence type="predicted"/>
<keyword evidence="1" id="KW-0238">DNA-binding</keyword>
<gene>
    <name evidence="3" type="ORF">EXM65_12635</name>
</gene>
<dbReference type="SMART" id="SM00530">
    <property type="entry name" value="HTH_XRE"/>
    <property type="match status" value="1"/>
</dbReference>
<dbReference type="Pfam" id="PF01381">
    <property type="entry name" value="HTH_3"/>
    <property type="match status" value="1"/>
</dbReference>
<evidence type="ECO:0000259" key="2">
    <source>
        <dbReference type="PROSITE" id="PS50943"/>
    </source>
</evidence>
<dbReference type="EMBL" id="SGKU01000037">
    <property type="protein sequence ID" value="NFA43395.1"/>
    <property type="molecule type" value="Genomic_DNA"/>
</dbReference>
<dbReference type="SUPFAM" id="SSF47413">
    <property type="entry name" value="lambda repressor-like DNA-binding domains"/>
    <property type="match status" value="1"/>
</dbReference>
<name>A0A6M0SUF7_CLOBO</name>